<gene>
    <name evidence="1" type="ORF">AQJ64_23345</name>
</gene>
<evidence type="ECO:0000313" key="2">
    <source>
        <dbReference type="Proteomes" id="UP000052982"/>
    </source>
</evidence>
<keyword evidence="2" id="KW-1185">Reference proteome</keyword>
<organism evidence="1 2">
    <name type="scientific">Streptomyces griseoruber</name>
    <dbReference type="NCBI Taxonomy" id="1943"/>
    <lineage>
        <taxon>Bacteria</taxon>
        <taxon>Bacillati</taxon>
        <taxon>Actinomycetota</taxon>
        <taxon>Actinomycetes</taxon>
        <taxon>Kitasatosporales</taxon>
        <taxon>Streptomycetaceae</taxon>
        <taxon>Streptomyces</taxon>
    </lineage>
</organism>
<proteinExistence type="predicted"/>
<reference evidence="1 2" key="1">
    <citation type="submission" date="2015-10" db="EMBL/GenBank/DDBJ databases">
        <title>Draft genome sequence of Streptomyces griseoruber DSM 40281, type strain for the species Streptomyces griseoruber.</title>
        <authorList>
            <person name="Ruckert C."/>
            <person name="Winkler A."/>
            <person name="Kalinowski J."/>
            <person name="Kampfer P."/>
            <person name="Glaeser S."/>
        </authorList>
    </citation>
    <scope>NUCLEOTIDE SEQUENCE [LARGE SCALE GENOMIC DNA]</scope>
    <source>
        <strain evidence="1 2">DSM 40281</strain>
    </source>
</reference>
<protein>
    <submittedName>
        <fullName evidence="1">Uncharacterized protein</fullName>
    </submittedName>
</protein>
<dbReference type="Proteomes" id="UP000052982">
    <property type="component" value="Unassembled WGS sequence"/>
</dbReference>
<dbReference type="EMBL" id="LMWW01000036">
    <property type="protein sequence ID" value="KUN81326.1"/>
    <property type="molecule type" value="Genomic_DNA"/>
</dbReference>
<comment type="caution">
    <text evidence="1">The sequence shown here is derived from an EMBL/GenBank/DDBJ whole genome shotgun (WGS) entry which is preliminary data.</text>
</comment>
<name>A0A124I2Q6_9ACTN</name>
<evidence type="ECO:0000313" key="1">
    <source>
        <dbReference type="EMBL" id="KUN81326.1"/>
    </source>
</evidence>
<accession>A0A124I2Q6</accession>
<sequence length="94" mass="10211">MMGDDGPTGFSPVRREAMERCKRGAEGLTIGTPPLPDSTAFAVTGLLHTSALQIVQVENRRTAQRVADCFIDLLLCLFDPAPALEEQPAQQSRQ</sequence>
<dbReference type="AlphaFoldDB" id="A0A124I2Q6"/>